<keyword evidence="1" id="KW-1133">Transmembrane helix</keyword>
<organism evidence="2 3">
    <name type="scientific">Actinomyces urogenitalis DORA_12</name>
    <dbReference type="NCBI Taxonomy" id="1403939"/>
    <lineage>
        <taxon>Bacteria</taxon>
        <taxon>Bacillati</taxon>
        <taxon>Actinomycetota</taxon>
        <taxon>Actinomycetes</taxon>
        <taxon>Actinomycetales</taxon>
        <taxon>Actinomycetaceae</taxon>
        <taxon>Actinomyces</taxon>
    </lineage>
</organism>
<evidence type="ECO:0000313" key="2">
    <source>
        <dbReference type="EMBL" id="ETJ06716.1"/>
    </source>
</evidence>
<dbReference type="EMBL" id="AZLV01000231">
    <property type="protein sequence ID" value="ETJ06716.1"/>
    <property type="molecule type" value="Genomic_DNA"/>
</dbReference>
<feature type="non-terminal residue" evidence="2">
    <location>
        <position position="1"/>
    </location>
</feature>
<dbReference type="AlphaFoldDB" id="W1VLY6"/>
<dbReference type="Proteomes" id="UP000018852">
    <property type="component" value="Unassembled WGS sequence"/>
</dbReference>
<sequence>LLISVPANAFVQARFNVYPIAHLPVSAGVVLVVISVGLTLVAGILPSGRAAKEDPVEALRAE</sequence>
<name>W1VLY6_9ACTO</name>
<evidence type="ECO:0000256" key="1">
    <source>
        <dbReference type="SAM" id="Phobius"/>
    </source>
</evidence>
<evidence type="ECO:0000313" key="3">
    <source>
        <dbReference type="Proteomes" id="UP000018852"/>
    </source>
</evidence>
<protein>
    <submittedName>
        <fullName evidence="2">ABC superfamily ATP binding cassette transporter, ABC protein</fullName>
    </submittedName>
</protein>
<feature type="transmembrane region" description="Helical" evidence="1">
    <location>
        <begin position="20"/>
        <end position="45"/>
    </location>
</feature>
<keyword evidence="1" id="KW-0472">Membrane</keyword>
<proteinExistence type="predicted"/>
<comment type="caution">
    <text evidence="2">The sequence shown here is derived from an EMBL/GenBank/DDBJ whole genome shotgun (WGS) entry which is preliminary data.</text>
</comment>
<keyword evidence="1" id="KW-0812">Transmembrane</keyword>
<gene>
    <name evidence="2" type="ORF">Q605_AUC00231G0005</name>
</gene>
<dbReference type="PATRIC" id="fig|1403939.3.peg.283"/>
<reference evidence="2 3" key="1">
    <citation type="submission" date="2013-12" db="EMBL/GenBank/DDBJ databases">
        <title>A Varibaculum cambriense genome reconstructed from a premature infant gut community with otherwise low bacterial novelty that shifts toward anaerobic metabolism during the third week of life.</title>
        <authorList>
            <person name="Brown C.T."/>
            <person name="Sharon I."/>
            <person name="Thomas B.C."/>
            <person name="Castelle C.J."/>
            <person name="Morowitz M.J."/>
            <person name="Banfield J.F."/>
        </authorList>
    </citation>
    <scope>NUCLEOTIDE SEQUENCE [LARGE SCALE GENOMIC DNA]</scope>
    <source>
        <strain evidence="3">DORA_12</strain>
    </source>
</reference>
<accession>W1VLY6</accession>